<keyword evidence="1" id="KW-0812">Transmembrane</keyword>
<protein>
    <recommendedName>
        <fullName evidence="4">B box-type domain-containing protein</fullName>
    </recommendedName>
</protein>
<dbReference type="Proteomes" id="UP001165427">
    <property type="component" value="Unassembled WGS sequence"/>
</dbReference>
<gene>
    <name evidence="2" type="ORF">MRX98_19020</name>
</gene>
<name>A0AA41R7Y9_9BACT</name>
<feature type="transmembrane region" description="Helical" evidence="1">
    <location>
        <begin position="166"/>
        <end position="186"/>
    </location>
</feature>
<evidence type="ECO:0000256" key="1">
    <source>
        <dbReference type="SAM" id="Phobius"/>
    </source>
</evidence>
<accession>A0AA41R7Y9</accession>
<proteinExistence type="predicted"/>
<dbReference type="EMBL" id="JALJRB010000030">
    <property type="protein sequence ID" value="MCJ8502675.1"/>
    <property type="molecule type" value="Genomic_DNA"/>
</dbReference>
<dbReference type="AlphaFoldDB" id="A0AA41R7Y9"/>
<keyword evidence="1" id="KW-1133">Transmembrane helix</keyword>
<evidence type="ECO:0000313" key="2">
    <source>
        <dbReference type="EMBL" id="MCJ8502675.1"/>
    </source>
</evidence>
<comment type="caution">
    <text evidence="2">The sequence shown here is derived from an EMBL/GenBank/DDBJ whole genome shotgun (WGS) entry which is preliminary data.</text>
</comment>
<evidence type="ECO:0000313" key="3">
    <source>
        <dbReference type="Proteomes" id="UP001165427"/>
    </source>
</evidence>
<sequence length="187" mass="20164">MIACPHCHTIQGPETVNTGRAASCPGCRSLLRIDLFNAFWANDGQGAGNLGAAAQGRAECFHHPGQLAVAPCADCGRLLCEVCQVALEGRTICMACLQAGRDKRKIGALQQRYLRRDEIALHLAFWPALMVFPTLLTAPAALFFAVRHWRTPSPVLPKGHWRAVTASVLAGAQLVAWIVLLILYIGG</sequence>
<organism evidence="2 3">
    <name type="scientific">Desulfatitalea alkaliphila</name>
    <dbReference type="NCBI Taxonomy" id="2929485"/>
    <lineage>
        <taxon>Bacteria</taxon>
        <taxon>Pseudomonadati</taxon>
        <taxon>Thermodesulfobacteriota</taxon>
        <taxon>Desulfobacteria</taxon>
        <taxon>Desulfobacterales</taxon>
        <taxon>Desulfosarcinaceae</taxon>
        <taxon>Desulfatitalea</taxon>
    </lineage>
</organism>
<reference evidence="2" key="1">
    <citation type="submission" date="2022-04" db="EMBL/GenBank/DDBJ databases">
        <title>Desulfatitalea alkaliphila sp. nov., a novel anaerobic sulfate-reducing bacterium isolated from terrestrial mud volcano, Taman Peninsula, Russia.</title>
        <authorList>
            <person name="Khomyakova M.A."/>
            <person name="Merkel A.Y."/>
            <person name="Slobodkin A.I."/>
        </authorList>
    </citation>
    <scope>NUCLEOTIDE SEQUENCE</scope>
    <source>
        <strain evidence="2">M08but</strain>
    </source>
</reference>
<dbReference type="RefSeq" id="WP_246913821.1">
    <property type="nucleotide sequence ID" value="NZ_JALJRB010000030.1"/>
</dbReference>
<evidence type="ECO:0008006" key="4">
    <source>
        <dbReference type="Google" id="ProtNLM"/>
    </source>
</evidence>
<feature type="transmembrane region" description="Helical" evidence="1">
    <location>
        <begin position="119"/>
        <end position="146"/>
    </location>
</feature>
<keyword evidence="3" id="KW-1185">Reference proteome</keyword>
<keyword evidence="1" id="KW-0472">Membrane</keyword>